<organism evidence="1 3">
    <name type="scientific">Salinispira pacifica</name>
    <dbReference type="NCBI Taxonomy" id="1307761"/>
    <lineage>
        <taxon>Bacteria</taxon>
        <taxon>Pseudomonadati</taxon>
        <taxon>Spirochaetota</taxon>
        <taxon>Spirochaetia</taxon>
        <taxon>Spirochaetales</taxon>
        <taxon>Spirochaetaceae</taxon>
        <taxon>Salinispira</taxon>
    </lineage>
</organism>
<dbReference type="AlphaFoldDB" id="V5WDB0"/>
<dbReference type="STRING" id="1307761.L21SP2_0346"/>
<evidence type="ECO:0008006" key="4">
    <source>
        <dbReference type="Google" id="ProtNLM"/>
    </source>
</evidence>
<dbReference type="HOGENOM" id="CLU_2131768_0_0_12"/>
<evidence type="ECO:0000313" key="1">
    <source>
        <dbReference type="EMBL" id="AHC13782.1"/>
    </source>
</evidence>
<evidence type="ECO:0000313" key="2">
    <source>
        <dbReference type="EMBL" id="AHC15440.1"/>
    </source>
</evidence>
<gene>
    <name evidence="1" type="ORF">L21SP2_0346</name>
    <name evidence="2" type="ORF">L21SP2_2073</name>
</gene>
<dbReference type="KEGG" id="slr:L21SP2_2073"/>
<proteinExistence type="predicted"/>
<sequence length="113" mass="12960">MHSAEQWRELVEEFYSSDTSSRKSFCQENDISYSAFGYWDRKLNGPAVQEPEELQCVELPSLGDLRTLGRMEEYELYTEGLYMDVPGSDSRVHVRGRISLSRLTRIAAACQGE</sequence>
<dbReference type="NCBIfam" id="NF047593">
    <property type="entry name" value="IS66_ISAeme5_TnpA"/>
    <property type="match status" value="1"/>
</dbReference>
<keyword evidence="3" id="KW-1185">Reference proteome</keyword>
<accession>V5WDB0</accession>
<reference evidence="1 3" key="1">
    <citation type="journal article" date="2015" name="Stand. Genomic Sci.">
        <title>Complete genome sequence and description of Salinispira pacifica gen. nov., sp. nov., a novel spirochaete isolated form a hypersaline microbial mat.</title>
        <authorList>
            <person name="Ben Hania W."/>
            <person name="Joseph M."/>
            <person name="Schumann P."/>
            <person name="Bunk B."/>
            <person name="Fiebig A."/>
            <person name="Sproer C."/>
            <person name="Klenk H.P."/>
            <person name="Fardeau M.L."/>
            <person name="Spring S."/>
        </authorList>
    </citation>
    <scope>NUCLEOTIDE SEQUENCE [LARGE SCALE GENOMIC DNA]</scope>
    <source>
        <strain evidence="1 3">L21-RPul-D2</strain>
    </source>
</reference>
<evidence type="ECO:0000313" key="3">
    <source>
        <dbReference type="Proteomes" id="UP000018680"/>
    </source>
</evidence>
<dbReference type="Proteomes" id="UP000018680">
    <property type="component" value="Chromosome"/>
</dbReference>
<name>V5WDB0_9SPIO</name>
<protein>
    <recommendedName>
        <fullName evidence="4">Transposase</fullName>
    </recommendedName>
</protein>
<dbReference type="KEGG" id="slr:L21SP2_0346"/>
<dbReference type="EMBL" id="CP006939">
    <property type="protein sequence ID" value="AHC15440.1"/>
    <property type="molecule type" value="Genomic_DNA"/>
</dbReference>
<dbReference type="EMBL" id="CP006939">
    <property type="protein sequence ID" value="AHC13782.1"/>
    <property type="molecule type" value="Genomic_DNA"/>
</dbReference>